<organism evidence="2">
    <name type="scientific">Caldilineaceae bacterium SB0664_bin_27</name>
    <dbReference type="NCBI Taxonomy" id="2605260"/>
    <lineage>
        <taxon>Bacteria</taxon>
        <taxon>Bacillati</taxon>
        <taxon>Chloroflexota</taxon>
        <taxon>Caldilineae</taxon>
        <taxon>Caldilineales</taxon>
        <taxon>Caldilineaceae</taxon>
    </lineage>
</organism>
<protein>
    <submittedName>
        <fullName evidence="2">NAD(P)-dependent oxidoreductase</fullName>
    </submittedName>
</protein>
<name>A0A6B0YVG6_9CHLR</name>
<dbReference type="Pfam" id="PF01370">
    <property type="entry name" value="Epimerase"/>
    <property type="match status" value="1"/>
</dbReference>
<accession>A0A6B0YVG6</accession>
<proteinExistence type="predicted"/>
<dbReference type="EMBL" id="VXRG01000119">
    <property type="protein sequence ID" value="MXY94643.1"/>
    <property type="molecule type" value="Genomic_DNA"/>
</dbReference>
<dbReference type="AlphaFoldDB" id="A0A6B0YVG6"/>
<comment type="caution">
    <text evidence="2">The sequence shown here is derived from an EMBL/GenBank/DDBJ whole genome shotgun (WGS) entry which is preliminary data.</text>
</comment>
<dbReference type="Gene3D" id="3.40.50.720">
    <property type="entry name" value="NAD(P)-binding Rossmann-like Domain"/>
    <property type="match status" value="1"/>
</dbReference>
<sequence>MNVLILGGAGMLGPYVARELAPAHNLRITDIKPPEEDLPGEFLHLDAADLDGVVAAAADMDAIVNLSVLRRHRQTAWDVSTRGCYNMMQAAVTHGIRRVINTGPHYTVAGRHITEIHDFDIVPDIPPQPGTNLYALTKAMGLEICRVFTQHHDISVQHYLFYNFKNPAAIQPGERYAPYVISWENSAEVFTLGLDIDLDALPSRHEVFYVFADMPHGKFSNEKTKRILGFKPRQDVEILWK</sequence>
<reference evidence="2" key="1">
    <citation type="submission" date="2019-09" db="EMBL/GenBank/DDBJ databases">
        <title>Characterisation of the sponge microbiome using genome-centric metagenomics.</title>
        <authorList>
            <person name="Engelberts J.P."/>
            <person name="Robbins S.J."/>
            <person name="De Goeij J.M."/>
            <person name="Aranda M."/>
            <person name="Bell S.C."/>
            <person name="Webster N.S."/>
        </authorList>
    </citation>
    <scope>NUCLEOTIDE SEQUENCE</scope>
    <source>
        <strain evidence="2">SB0664_bin_27</strain>
    </source>
</reference>
<evidence type="ECO:0000259" key="1">
    <source>
        <dbReference type="Pfam" id="PF01370"/>
    </source>
</evidence>
<dbReference type="SUPFAM" id="SSF51735">
    <property type="entry name" value="NAD(P)-binding Rossmann-fold domains"/>
    <property type="match status" value="1"/>
</dbReference>
<feature type="domain" description="NAD-dependent epimerase/dehydratase" evidence="1">
    <location>
        <begin position="3"/>
        <end position="156"/>
    </location>
</feature>
<dbReference type="InterPro" id="IPR001509">
    <property type="entry name" value="Epimerase_deHydtase"/>
</dbReference>
<gene>
    <name evidence="2" type="ORF">F4Y42_14470</name>
</gene>
<dbReference type="InterPro" id="IPR036291">
    <property type="entry name" value="NAD(P)-bd_dom_sf"/>
</dbReference>
<evidence type="ECO:0000313" key="2">
    <source>
        <dbReference type="EMBL" id="MXY94643.1"/>
    </source>
</evidence>